<dbReference type="CDD" id="cd02138">
    <property type="entry name" value="TdsD-like"/>
    <property type="match status" value="1"/>
</dbReference>
<gene>
    <name evidence="3" type="ORF">C0V82_20010</name>
</gene>
<dbReference type="KEGG" id="ncb:C0V82_20010"/>
<dbReference type="AlphaFoldDB" id="A0A2K9NHQ2"/>
<dbReference type="InterPro" id="IPR029479">
    <property type="entry name" value="Nitroreductase"/>
</dbReference>
<dbReference type="OrthoDB" id="9802510at2"/>
<dbReference type="GO" id="GO:0016491">
    <property type="term" value="F:oxidoreductase activity"/>
    <property type="evidence" value="ECO:0007669"/>
    <property type="project" value="UniProtKB-KW"/>
</dbReference>
<name>A0A2K9NHQ2_9PROT</name>
<proteinExistence type="inferred from homology"/>
<dbReference type="Proteomes" id="UP000234752">
    <property type="component" value="Chromosome eg_2"/>
</dbReference>
<dbReference type="Pfam" id="PF00881">
    <property type="entry name" value="Nitroreductase"/>
    <property type="match status" value="1"/>
</dbReference>
<accession>A0A2K9NHQ2</accession>
<organism evidence="3 4">
    <name type="scientific">Niveispirillum cyanobacteriorum</name>
    <dbReference type="NCBI Taxonomy" id="1612173"/>
    <lineage>
        <taxon>Bacteria</taxon>
        <taxon>Pseudomonadati</taxon>
        <taxon>Pseudomonadota</taxon>
        <taxon>Alphaproteobacteria</taxon>
        <taxon>Rhodospirillales</taxon>
        <taxon>Azospirillaceae</taxon>
        <taxon>Niveispirillum</taxon>
    </lineage>
</organism>
<dbReference type="PANTHER" id="PTHR43673:SF10">
    <property type="entry name" value="NADH DEHYDROGENASE_NAD(P)H NITROREDUCTASE XCC3605-RELATED"/>
    <property type="match status" value="1"/>
</dbReference>
<evidence type="ECO:0000313" key="3">
    <source>
        <dbReference type="EMBL" id="AUN32617.1"/>
    </source>
</evidence>
<evidence type="ECO:0000256" key="2">
    <source>
        <dbReference type="ARBA" id="ARBA00023002"/>
    </source>
</evidence>
<dbReference type="EMBL" id="CP025612">
    <property type="protein sequence ID" value="AUN32617.1"/>
    <property type="molecule type" value="Genomic_DNA"/>
</dbReference>
<dbReference type="RefSeq" id="WP_102114150.1">
    <property type="nucleotide sequence ID" value="NZ_BMGN01000007.1"/>
</dbReference>
<dbReference type="Gene3D" id="3.40.109.10">
    <property type="entry name" value="NADH Oxidase"/>
    <property type="match status" value="1"/>
</dbReference>
<dbReference type="PANTHER" id="PTHR43673">
    <property type="entry name" value="NAD(P)H NITROREDUCTASE YDGI-RELATED"/>
    <property type="match status" value="1"/>
</dbReference>
<comment type="similarity">
    <text evidence="1">Belongs to the nitroreductase family.</text>
</comment>
<dbReference type="SUPFAM" id="SSF55469">
    <property type="entry name" value="FMN-dependent nitroreductase-like"/>
    <property type="match status" value="1"/>
</dbReference>
<reference evidence="3 4" key="1">
    <citation type="submission" date="2017-12" db="EMBL/GenBank/DDBJ databases">
        <title>Genomes of bacteria within cyanobacterial aggregates.</title>
        <authorList>
            <person name="Cai H."/>
        </authorList>
    </citation>
    <scope>NUCLEOTIDE SEQUENCE [LARGE SCALE GENOMIC DNA]</scope>
    <source>
        <strain evidence="3 4">TH16</strain>
    </source>
</reference>
<dbReference type="InterPro" id="IPR000415">
    <property type="entry name" value="Nitroreductase-like"/>
</dbReference>
<evidence type="ECO:0000256" key="1">
    <source>
        <dbReference type="ARBA" id="ARBA00007118"/>
    </source>
</evidence>
<sequence length="196" mass="21833">MSNTVRTSAHPVSPLFLERWSARSLTGETISEADLLTLFEAARWAPSGFNQQPWRFVYARRESDHFLPFLNLLAETNRAWAEKAAAIVFVLSEKRFERNGEWHDSTSHAFDTGAAAFSLSLQASILGWNTRTVGGINRADAKVALGVPDDYSINVAIVIGRRGAVDELPEKYRARELLTDRLPLDKIVAEGRFATA</sequence>
<keyword evidence="4" id="KW-1185">Reference proteome</keyword>
<evidence type="ECO:0000313" key="4">
    <source>
        <dbReference type="Proteomes" id="UP000234752"/>
    </source>
</evidence>
<protein>
    <submittedName>
        <fullName evidence="3">Uncharacterized protein</fullName>
    </submittedName>
</protein>
<keyword evidence="2" id="KW-0560">Oxidoreductase</keyword>